<evidence type="ECO:0000313" key="2">
    <source>
        <dbReference type="Proteomes" id="UP000574369"/>
    </source>
</evidence>
<name>A0ABR6GSY5_9BURK</name>
<gene>
    <name evidence="1" type="ORF">FHS28_001648</name>
</gene>
<comment type="caution">
    <text evidence="1">The sequence shown here is derived from an EMBL/GenBank/DDBJ whole genome shotgun (WGS) entry which is preliminary data.</text>
</comment>
<evidence type="ECO:0000313" key="1">
    <source>
        <dbReference type="EMBL" id="MBB3194263.1"/>
    </source>
</evidence>
<proteinExistence type="predicted"/>
<keyword evidence="2" id="KW-1185">Reference proteome</keyword>
<protein>
    <submittedName>
        <fullName evidence="1">Uncharacterized protein</fullName>
    </submittedName>
</protein>
<organism evidence="1 2">
    <name type="scientific">Roseateles terrae</name>
    <dbReference type="NCBI Taxonomy" id="431060"/>
    <lineage>
        <taxon>Bacteria</taxon>
        <taxon>Pseudomonadati</taxon>
        <taxon>Pseudomonadota</taxon>
        <taxon>Betaproteobacteria</taxon>
        <taxon>Burkholderiales</taxon>
        <taxon>Sphaerotilaceae</taxon>
        <taxon>Roseateles</taxon>
    </lineage>
</organism>
<reference evidence="1 2" key="1">
    <citation type="submission" date="2020-08" db="EMBL/GenBank/DDBJ databases">
        <title>Genomic Encyclopedia of Type Strains, Phase III (KMG-III): the genomes of soil and plant-associated and newly described type strains.</title>
        <authorList>
            <person name="Whitman W."/>
        </authorList>
    </citation>
    <scope>NUCLEOTIDE SEQUENCE [LARGE SCALE GENOMIC DNA]</scope>
    <source>
        <strain evidence="1 2">CECT 7247</strain>
    </source>
</reference>
<dbReference type="Proteomes" id="UP000574369">
    <property type="component" value="Unassembled WGS sequence"/>
</dbReference>
<dbReference type="RefSeq" id="WP_088450234.1">
    <property type="nucleotide sequence ID" value="NZ_JACHXO010000002.1"/>
</dbReference>
<dbReference type="EMBL" id="JACHXO010000002">
    <property type="protein sequence ID" value="MBB3194263.1"/>
    <property type="molecule type" value="Genomic_DNA"/>
</dbReference>
<sequence>MRKYEVILDRVPVPYHERDLARTIARQVLDARLGGPQGVIDVFHACSAITGGDARWTIPASASRADCAMVKRWRRATEAALDAISQAFAQVFVGMSEEDLALARADEHLTIRPLEESTPADNTRELLAQARVGLPWTATAAVLVTAVSNAAAMAHAGAMAR</sequence>
<accession>A0ABR6GSY5</accession>